<dbReference type="PRINTS" id="PR00344">
    <property type="entry name" value="BCTRLSENSOR"/>
</dbReference>
<dbReference type="InterPro" id="IPR011006">
    <property type="entry name" value="CheY-like_superfamily"/>
</dbReference>
<dbReference type="Proteomes" id="UP000030700">
    <property type="component" value="Unassembled WGS sequence"/>
</dbReference>
<dbReference type="InterPro" id="IPR005467">
    <property type="entry name" value="His_kinase_dom"/>
</dbReference>
<dbReference type="InterPro" id="IPR036890">
    <property type="entry name" value="HATPase_C_sf"/>
</dbReference>
<sequence>MTMPGHLDNSQQPSILVVDDTIANLHFLTKLLASQNYTVRPVPEGHMAIASALAVQPDLILLDIMMPDMSGYEVCQRLKAEKLTQDIPIIFISVRNEILDKVKAFSIGGVDYITKPFEAEEVLARVKTHLALRRLQKMLEQKNRDLEQEIAVRLRAEEQLSRANRELTETIDALTKTQHTLVASEKMADLGQMMAGVAHELNSPLSAIRSASDHLQMSLTHTLEDLPDFFRIITPERQKDFFALLRRATQDAGFKSTKEKRDLRRNIEKLLSDYSVQDTRHVADVFVNLGIYDEDALSFLPLLHSPERLSIMEMITKLANLQKSAGMLGVAVEKAMTVIRSLKQYARYDQSGNMAKTDLTAGIDAVLTLYQNTLKQGIDVQRSYQNIPPLFCYPDELMQVWTNLIQNAVYAMKNQGTLTIDVRLEDASPCDAQCVRIAITDTGEGIPPEIQEKIFMPFFTTKPSGEGNGLGLDIVRKIIAKHQGEISVQSRPGQTTFTILLPIVSDDHAVASES</sequence>
<dbReference type="SUPFAM" id="SSF52172">
    <property type="entry name" value="CheY-like"/>
    <property type="match status" value="1"/>
</dbReference>
<reference evidence="8" key="1">
    <citation type="journal article" date="2015" name="PeerJ">
        <title>First genomic representation of candidate bacterial phylum KSB3 points to enhanced environmental sensing as a trigger of wastewater bulking.</title>
        <authorList>
            <person name="Sekiguchi Y."/>
            <person name="Ohashi A."/>
            <person name="Parks D.H."/>
            <person name="Yamauchi T."/>
            <person name="Tyson G.W."/>
            <person name="Hugenholtz P."/>
        </authorList>
    </citation>
    <scope>NUCLEOTIDE SEQUENCE [LARGE SCALE GENOMIC DNA]</scope>
</reference>
<dbReference type="Pfam" id="PF02518">
    <property type="entry name" value="HATPase_c"/>
    <property type="match status" value="1"/>
</dbReference>
<evidence type="ECO:0000313" key="9">
    <source>
        <dbReference type="Proteomes" id="UP000030700"/>
    </source>
</evidence>
<dbReference type="SMART" id="SM00448">
    <property type="entry name" value="REC"/>
    <property type="match status" value="1"/>
</dbReference>
<dbReference type="EC" id="2.7.13.3" evidence="2"/>
<dbReference type="HOGENOM" id="CLU_000445_114_72_0"/>
<keyword evidence="8" id="KW-0418">Kinase</keyword>
<dbReference type="PROSITE" id="PS50109">
    <property type="entry name" value="HIS_KIN"/>
    <property type="match status" value="1"/>
</dbReference>
<dbReference type="PANTHER" id="PTHR43547:SF2">
    <property type="entry name" value="HYBRID SIGNAL TRANSDUCTION HISTIDINE KINASE C"/>
    <property type="match status" value="1"/>
</dbReference>
<keyword evidence="8" id="KW-0808">Transferase</keyword>
<feature type="coiled-coil region" evidence="5">
    <location>
        <begin position="129"/>
        <end position="177"/>
    </location>
</feature>
<dbReference type="InterPro" id="IPR003594">
    <property type="entry name" value="HATPase_dom"/>
</dbReference>
<dbReference type="CDD" id="cd00082">
    <property type="entry name" value="HisKA"/>
    <property type="match status" value="1"/>
</dbReference>
<dbReference type="Gene3D" id="3.30.565.10">
    <property type="entry name" value="Histidine kinase-like ATPase, C-terminal domain"/>
    <property type="match status" value="1"/>
</dbReference>
<dbReference type="Pfam" id="PF00512">
    <property type="entry name" value="HisKA"/>
    <property type="match status" value="1"/>
</dbReference>
<evidence type="ECO:0000313" key="8">
    <source>
        <dbReference type="EMBL" id="GAK51505.1"/>
    </source>
</evidence>
<evidence type="ECO:0000259" key="7">
    <source>
        <dbReference type="PROSITE" id="PS50110"/>
    </source>
</evidence>
<evidence type="ECO:0000259" key="6">
    <source>
        <dbReference type="PROSITE" id="PS50109"/>
    </source>
</evidence>
<keyword evidence="5" id="KW-0175">Coiled coil</keyword>
<dbReference type="GO" id="GO:0000155">
    <property type="term" value="F:phosphorelay sensor kinase activity"/>
    <property type="evidence" value="ECO:0007669"/>
    <property type="project" value="InterPro"/>
</dbReference>
<dbReference type="PANTHER" id="PTHR43547">
    <property type="entry name" value="TWO-COMPONENT HISTIDINE KINASE"/>
    <property type="match status" value="1"/>
</dbReference>
<dbReference type="SMART" id="SM00387">
    <property type="entry name" value="HATPase_c"/>
    <property type="match status" value="1"/>
</dbReference>
<dbReference type="PROSITE" id="PS50110">
    <property type="entry name" value="RESPONSE_REGULATORY"/>
    <property type="match status" value="1"/>
</dbReference>
<keyword evidence="9" id="KW-1185">Reference proteome</keyword>
<evidence type="ECO:0000256" key="3">
    <source>
        <dbReference type="ARBA" id="ARBA00022553"/>
    </source>
</evidence>
<protein>
    <recommendedName>
        <fullName evidence="2">histidine kinase</fullName>
        <ecNumber evidence="2">2.7.13.3</ecNumber>
    </recommendedName>
</protein>
<dbReference type="InterPro" id="IPR036097">
    <property type="entry name" value="HisK_dim/P_sf"/>
</dbReference>
<dbReference type="InterPro" id="IPR004358">
    <property type="entry name" value="Sig_transdc_His_kin-like_C"/>
</dbReference>
<dbReference type="InterPro" id="IPR003661">
    <property type="entry name" value="HisK_dim/P_dom"/>
</dbReference>
<gene>
    <name evidence="8" type="ORF">U14_02750</name>
</gene>
<dbReference type="Pfam" id="PF00072">
    <property type="entry name" value="Response_reg"/>
    <property type="match status" value="1"/>
</dbReference>
<dbReference type="Gene3D" id="1.10.287.130">
    <property type="match status" value="1"/>
</dbReference>
<dbReference type="STRING" id="1499966.U14_02750"/>
<evidence type="ECO:0000256" key="2">
    <source>
        <dbReference type="ARBA" id="ARBA00012438"/>
    </source>
</evidence>
<proteinExistence type="predicted"/>
<accession>A0A081BM89</accession>
<feature type="domain" description="Response regulatory" evidence="7">
    <location>
        <begin position="14"/>
        <end position="130"/>
    </location>
</feature>
<feature type="modified residue" description="4-aspartylphosphate" evidence="4">
    <location>
        <position position="63"/>
    </location>
</feature>
<keyword evidence="3 4" id="KW-0597">Phosphoprotein</keyword>
<feature type="domain" description="Histidine kinase" evidence="6">
    <location>
        <begin position="196"/>
        <end position="505"/>
    </location>
</feature>
<dbReference type="AlphaFoldDB" id="A0A081BM89"/>
<name>A0A081BM89_9BACT</name>
<dbReference type="SUPFAM" id="SSF55874">
    <property type="entry name" value="ATPase domain of HSP90 chaperone/DNA topoisomerase II/histidine kinase"/>
    <property type="match status" value="1"/>
</dbReference>
<evidence type="ECO:0000256" key="4">
    <source>
        <dbReference type="PROSITE-ProRule" id="PRU00169"/>
    </source>
</evidence>
<evidence type="ECO:0000256" key="5">
    <source>
        <dbReference type="SAM" id="Coils"/>
    </source>
</evidence>
<dbReference type="SUPFAM" id="SSF47384">
    <property type="entry name" value="Homodimeric domain of signal transducing histidine kinase"/>
    <property type="match status" value="1"/>
</dbReference>
<dbReference type="CDD" id="cd19920">
    <property type="entry name" value="REC_PA4781-like"/>
    <property type="match status" value="1"/>
</dbReference>
<evidence type="ECO:0000256" key="1">
    <source>
        <dbReference type="ARBA" id="ARBA00000085"/>
    </source>
</evidence>
<dbReference type="InterPro" id="IPR001789">
    <property type="entry name" value="Sig_transdc_resp-reg_receiver"/>
</dbReference>
<organism evidence="8">
    <name type="scientific">Candidatus Moduliflexus flocculans</name>
    <dbReference type="NCBI Taxonomy" id="1499966"/>
    <lineage>
        <taxon>Bacteria</taxon>
        <taxon>Candidatus Moduliflexota</taxon>
        <taxon>Candidatus Moduliflexia</taxon>
        <taxon>Candidatus Moduliflexales</taxon>
        <taxon>Candidatus Moduliflexaceae</taxon>
    </lineage>
</organism>
<dbReference type="EMBL" id="DF820457">
    <property type="protein sequence ID" value="GAK51505.1"/>
    <property type="molecule type" value="Genomic_DNA"/>
</dbReference>
<dbReference type="Gene3D" id="3.40.50.2300">
    <property type="match status" value="1"/>
</dbReference>
<comment type="catalytic activity">
    <reaction evidence="1">
        <text>ATP + protein L-histidine = ADP + protein N-phospho-L-histidine.</text>
        <dbReference type="EC" id="2.7.13.3"/>
    </reaction>
</comment>